<evidence type="ECO:0000256" key="7">
    <source>
        <dbReference type="ARBA" id="ARBA00025556"/>
    </source>
</evidence>
<dbReference type="PANTHER" id="PTHR32429">
    <property type="match status" value="1"/>
</dbReference>
<dbReference type="InterPro" id="IPR048571">
    <property type="entry name" value="RuBisCO_activase_AAA_helical"/>
</dbReference>
<feature type="domain" description="Ribulose bisphosphate carboxylase/oxygenase activase AAA helical" evidence="9">
    <location>
        <begin position="32"/>
        <end position="127"/>
    </location>
</feature>
<accession>A0A0D2LLS4</accession>
<dbReference type="RefSeq" id="XP_013891754.1">
    <property type="nucleotide sequence ID" value="XM_014036300.1"/>
</dbReference>
<dbReference type="GeneID" id="25732868"/>
<protein>
    <submittedName>
        <fullName evidence="10">Ribulose bisphosphate carboxylase/oxygenaseactivase</fullName>
    </submittedName>
</protein>
<keyword evidence="11" id="KW-1185">Reference proteome</keyword>
<evidence type="ECO:0000256" key="2">
    <source>
        <dbReference type="ARBA" id="ARBA00022528"/>
    </source>
</evidence>
<keyword evidence="3" id="KW-0934">Plastid</keyword>
<dbReference type="Gene3D" id="1.10.8.1070">
    <property type="match status" value="1"/>
</dbReference>
<dbReference type="FunFam" id="1.10.8.1070:FF:000001">
    <property type="entry name" value="Ribulose bisphosphate carboxylase/oxygenase activase, chloroplastic"/>
    <property type="match status" value="1"/>
</dbReference>
<dbReference type="PANTHER" id="PTHR32429:SF32">
    <property type="entry name" value="RIBULOSE BISPHOSPHATE CARBOXYLASE_OXYGENASE ACTIVASE, CHLOROPLASTIC"/>
    <property type="match status" value="1"/>
</dbReference>
<keyword evidence="2" id="KW-0150">Chloroplast</keyword>
<dbReference type="GO" id="GO:0005524">
    <property type="term" value="F:ATP binding"/>
    <property type="evidence" value="ECO:0007669"/>
    <property type="project" value="UniProtKB-KW"/>
</dbReference>
<comment type="function">
    <text evidence="7">Activation of RuBisCO (ribulose-1,5-bisphosphate carboxylase/oxygenase; EC 4.1.1.39) involves the ATP-dependent carboxylation of the epsilon-amino group of lysine leading to a carbamate structure.</text>
</comment>
<keyword evidence="5" id="KW-0067">ATP-binding</keyword>
<dbReference type="Pfam" id="PF21228">
    <property type="entry name" value="RuBisCO_activase_AAA_helical"/>
    <property type="match status" value="1"/>
</dbReference>
<evidence type="ECO:0000259" key="9">
    <source>
        <dbReference type="Pfam" id="PF21228"/>
    </source>
</evidence>
<evidence type="ECO:0000256" key="6">
    <source>
        <dbReference type="ARBA" id="ARBA00022946"/>
    </source>
</evidence>
<dbReference type="AlphaFoldDB" id="A0A0D2LLS4"/>
<dbReference type="Proteomes" id="UP000054498">
    <property type="component" value="Unassembled WGS sequence"/>
</dbReference>
<sequence length="160" mass="18419">MRHNYLCNDFSTLYAPLIRDGRMEKYYWNPTREDRVGVCMGIFHEDNVTRAEVERLVDAFPGQSIDFFGALRARVYDDKVRDFVANLGVENLSKRLVNSREGKVEFEKPRMSLDVLMKYGRYLVEEQDNVKRVQLAEAYMSGAELAGSAGSSMPEAYRAK</sequence>
<proteinExistence type="inferred from homology"/>
<evidence type="ECO:0000313" key="11">
    <source>
        <dbReference type="Proteomes" id="UP000054498"/>
    </source>
</evidence>
<dbReference type="GO" id="GO:0009579">
    <property type="term" value="C:thylakoid"/>
    <property type="evidence" value="ECO:0007669"/>
    <property type="project" value="TreeGrafter"/>
</dbReference>
<organism evidence="10 11">
    <name type="scientific">Monoraphidium neglectum</name>
    <dbReference type="NCBI Taxonomy" id="145388"/>
    <lineage>
        <taxon>Eukaryota</taxon>
        <taxon>Viridiplantae</taxon>
        <taxon>Chlorophyta</taxon>
        <taxon>core chlorophytes</taxon>
        <taxon>Chlorophyceae</taxon>
        <taxon>CS clade</taxon>
        <taxon>Sphaeropleales</taxon>
        <taxon>Selenastraceae</taxon>
        <taxon>Monoraphidium</taxon>
    </lineage>
</organism>
<keyword evidence="6" id="KW-0809">Transit peptide</keyword>
<name>A0A0D2LLS4_9CHLO</name>
<gene>
    <name evidence="10" type="ORF">MNEG_15228</name>
</gene>
<comment type="subcellular location">
    <subcellularLocation>
        <location evidence="1">Plastid</location>
        <location evidence="1">Chloroplast stroma</location>
    </subcellularLocation>
</comment>
<evidence type="ECO:0000256" key="3">
    <source>
        <dbReference type="ARBA" id="ARBA00022640"/>
    </source>
</evidence>
<evidence type="ECO:0000313" key="10">
    <source>
        <dbReference type="EMBL" id="KIY92734.1"/>
    </source>
</evidence>
<dbReference type="EMBL" id="KK105362">
    <property type="protein sequence ID" value="KIY92734.1"/>
    <property type="molecule type" value="Genomic_DNA"/>
</dbReference>
<evidence type="ECO:0000256" key="4">
    <source>
        <dbReference type="ARBA" id="ARBA00022741"/>
    </source>
</evidence>
<dbReference type="GO" id="GO:0009570">
    <property type="term" value="C:chloroplast stroma"/>
    <property type="evidence" value="ECO:0007669"/>
    <property type="project" value="UniProtKB-SubCell"/>
</dbReference>
<reference evidence="10 11" key="1">
    <citation type="journal article" date="2013" name="BMC Genomics">
        <title>Reconstruction of the lipid metabolism for the microalga Monoraphidium neglectum from its genome sequence reveals characteristics suitable for biofuel production.</title>
        <authorList>
            <person name="Bogen C."/>
            <person name="Al-Dilaimi A."/>
            <person name="Albersmeier A."/>
            <person name="Wichmann J."/>
            <person name="Grundmann M."/>
            <person name="Rupp O."/>
            <person name="Lauersen K.J."/>
            <person name="Blifernez-Klassen O."/>
            <person name="Kalinowski J."/>
            <person name="Goesmann A."/>
            <person name="Mussgnug J.H."/>
            <person name="Kruse O."/>
        </authorList>
    </citation>
    <scope>NUCLEOTIDE SEQUENCE [LARGE SCALE GENOMIC DNA]</scope>
    <source>
        <strain evidence="10 11">SAG 48.87</strain>
    </source>
</reference>
<evidence type="ECO:0000256" key="1">
    <source>
        <dbReference type="ARBA" id="ARBA00004470"/>
    </source>
</evidence>
<dbReference type="OrthoDB" id="2014558at2759"/>
<evidence type="ECO:0000256" key="8">
    <source>
        <dbReference type="ARBA" id="ARBA00025781"/>
    </source>
</evidence>
<dbReference type="InterPro" id="IPR044960">
    <property type="entry name" value="RCA-like"/>
</dbReference>
<comment type="similarity">
    <text evidence="8">Belongs to the RuBisCO activase family.</text>
</comment>
<evidence type="ECO:0000256" key="5">
    <source>
        <dbReference type="ARBA" id="ARBA00022840"/>
    </source>
</evidence>
<dbReference type="STRING" id="145388.A0A0D2LLS4"/>
<keyword evidence="4" id="KW-0547">Nucleotide-binding</keyword>
<dbReference type="KEGG" id="mng:MNEG_15228"/>